<sequence length="82" mass="9152">MQTTYRLKAKELSIDFLESVKSVFTGKELEITVKSIESNEQKTAANRNALLKMMENISKNAPVIAHDVDIRSIIDDSHAAGF</sequence>
<gene>
    <name evidence="1" type="ORF">FPZ43_06065</name>
</gene>
<keyword evidence="2" id="KW-1185">Reference proteome</keyword>
<evidence type="ECO:0000313" key="1">
    <source>
        <dbReference type="EMBL" id="TWR30503.1"/>
    </source>
</evidence>
<dbReference type="RefSeq" id="WP_146380961.1">
    <property type="nucleotide sequence ID" value="NZ_VOEJ01000002.1"/>
</dbReference>
<name>A0A563UGT6_9SPHI</name>
<reference evidence="1 2" key="1">
    <citation type="submission" date="2019-07" db="EMBL/GenBank/DDBJ databases">
        <authorList>
            <person name="Kim J."/>
        </authorList>
    </citation>
    <scope>NUCLEOTIDE SEQUENCE [LARGE SCALE GENOMIC DNA]</scope>
    <source>
        <strain evidence="2">dk17</strain>
    </source>
</reference>
<dbReference type="OrthoDB" id="798940at2"/>
<evidence type="ECO:0000313" key="2">
    <source>
        <dbReference type="Proteomes" id="UP000320042"/>
    </source>
</evidence>
<organism evidence="1 2">
    <name type="scientific">Mucilaginibacter pallidiroseus</name>
    <dbReference type="NCBI Taxonomy" id="2599295"/>
    <lineage>
        <taxon>Bacteria</taxon>
        <taxon>Pseudomonadati</taxon>
        <taxon>Bacteroidota</taxon>
        <taxon>Sphingobacteriia</taxon>
        <taxon>Sphingobacteriales</taxon>
        <taxon>Sphingobacteriaceae</taxon>
        <taxon>Mucilaginibacter</taxon>
    </lineage>
</organism>
<accession>A0A563UGT6</accession>
<dbReference type="AlphaFoldDB" id="A0A563UGT6"/>
<comment type="caution">
    <text evidence="1">The sequence shown here is derived from an EMBL/GenBank/DDBJ whole genome shotgun (WGS) entry which is preliminary data.</text>
</comment>
<dbReference type="Proteomes" id="UP000320042">
    <property type="component" value="Unassembled WGS sequence"/>
</dbReference>
<dbReference type="EMBL" id="VOEJ01000002">
    <property type="protein sequence ID" value="TWR30503.1"/>
    <property type="molecule type" value="Genomic_DNA"/>
</dbReference>
<protein>
    <submittedName>
        <fullName evidence="1">Uncharacterized protein</fullName>
    </submittedName>
</protein>
<proteinExistence type="predicted"/>